<gene>
    <name evidence="1" type="ORF">ACFSKL_11345</name>
</gene>
<protein>
    <submittedName>
        <fullName evidence="1">Phosphoribosylpyrophosphate synthetase</fullName>
    </submittedName>
</protein>
<organism evidence="1 2">
    <name type="scientific">Belliella marina</name>
    <dbReference type="NCBI Taxonomy" id="1644146"/>
    <lineage>
        <taxon>Bacteria</taxon>
        <taxon>Pseudomonadati</taxon>
        <taxon>Bacteroidota</taxon>
        <taxon>Cytophagia</taxon>
        <taxon>Cytophagales</taxon>
        <taxon>Cyclobacteriaceae</taxon>
        <taxon>Belliella</taxon>
    </lineage>
</organism>
<accession>A0ABW4VMQ3</accession>
<comment type="caution">
    <text evidence="1">The sequence shown here is derived from an EMBL/GenBank/DDBJ whole genome shotgun (WGS) entry which is preliminary data.</text>
</comment>
<keyword evidence="2" id="KW-1185">Reference proteome</keyword>
<dbReference type="RefSeq" id="WP_376886350.1">
    <property type="nucleotide sequence ID" value="NZ_JBHUHR010000031.1"/>
</dbReference>
<evidence type="ECO:0000313" key="1">
    <source>
        <dbReference type="EMBL" id="MFD2035391.1"/>
    </source>
</evidence>
<dbReference type="Proteomes" id="UP001597361">
    <property type="component" value="Unassembled WGS sequence"/>
</dbReference>
<evidence type="ECO:0000313" key="2">
    <source>
        <dbReference type="Proteomes" id="UP001597361"/>
    </source>
</evidence>
<name>A0ABW4VMQ3_9BACT</name>
<dbReference type="EMBL" id="JBHUHR010000031">
    <property type="protein sequence ID" value="MFD2035391.1"/>
    <property type="molecule type" value="Genomic_DNA"/>
</dbReference>
<sequence length="102" mass="11986">MKSYDNLIEALTDLNMEGYLEDFNLKQNCIECRNGEYRIFHDEFIIDKFFRFEDEDSSPDNSSILFAISSAKYKLKGILINSFGIYSNDITDEMLNKLKFNN</sequence>
<reference evidence="2" key="1">
    <citation type="journal article" date="2019" name="Int. J. Syst. Evol. Microbiol.">
        <title>The Global Catalogue of Microorganisms (GCM) 10K type strain sequencing project: providing services to taxonomists for standard genome sequencing and annotation.</title>
        <authorList>
            <consortium name="The Broad Institute Genomics Platform"/>
            <consortium name="The Broad Institute Genome Sequencing Center for Infectious Disease"/>
            <person name="Wu L."/>
            <person name="Ma J."/>
        </authorList>
    </citation>
    <scope>NUCLEOTIDE SEQUENCE [LARGE SCALE GENOMIC DNA]</scope>
    <source>
        <strain evidence="2">CGMCC 1.15180</strain>
    </source>
</reference>
<proteinExistence type="predicted"/>